<evidence type="ECO:0000259" key="5">
    <source>
        <dbReference type="Pfam" id="PF03537"/>
    </source>
</evidence>
<name>A0A3D8RI61_9HELO</name>
<reference evidence="6 7" key="1">
    <citation type="journal article" date="2018" name="IMA Fungus">
        <title>IMA Genome-F 9: Draft genome sequence of Annulohypoxylon stygium, Aspergillus mulundensis, Berkeleyomyces basicola (syn. Thielaviopsis basicola), Ceratocystis smalleyi, two Cercospora beticola strains, Coleophoma cylindrospora, Fusarium fracticaudum, Phialophora cf. hyalina, and Morchella septimelata.</title>
        <authorList>
            <person name="Wingfield B.D."/>
            <person name="Bills G.F."/>
            <person name="Dong Y."/>
            <person name="Huang W."/>
            <person name="Nel W.J."/>
            <person name="Swalarsk-Parry B.S."/>
            <person name="Vaghefi N."/>
            <person name="Wilken P.M."/>
            <person name="An Z."/>
            <person name="de Beer Z.W."/>
            <person name="De Vos L."/>
            <person name="Chen L."/>
            <person name="Duong T.A."/>
            <person name="Gao Y."/>
            <person name="Hammerbacher A."/>
            <person name="Kikkert J.R."/>
            <person name="Li Y."/>
            <person name="Li H."/>
            <person name="Li K."/>
            <person name="Li Q."/>
            <person name="Liu X."/>
            <person name="Ma X."/>
            <person name="Naidoo K."/>
            <person name="Pethybridge S.J."/>
            <person name="Sun J."/>
            <person name="Steenkamp E.T."/>
            <person name="van der Nest M.A."/>
            <person name="van Wyk S."/>
            <person name="Wingfield M.J."/>
            <person name="Xiong C."/>
            <person name="Yue Q."/>
            <person name="Zhang X."/>
        </authorList>
    </citation>
    <scope>NUCLEOTIDE SEQUENCE [LARGE SCALE GENOMIC DNA]</scope>
    <source>
        <strain evidence="6 7">BP5796</strain>
    </source>
</reference>
<comment type="caution">
    <text evidence="6">The sequence shown here is derived from an EMBL/GenBank/DDBJ whole genome shotgun (WGS) entry which is preliminary data.</text>
</comment>
<dbReference type="InterPro" id="IPR004352">
    <property type="entry name" value="GH114_TIM-barrel"/>
</dbReference>
<dbReference type="EMBL" id="PDLN01000010">
    <property type="protein sequence ID" value="RDW73618.1"/>
    <property type="molecule type" value="Genomic_DNA"/>
</dbReference>
<evidence type="ECO:0000256" key="2">
    <source>
        <dbReference type="ARBA" id="ARBA00012755"/>
    </source>
</evidence>
<dbReference type="Pfam" id="PF03537">
    <property type="entry name" value="Glyco_hydro_114"/>
    <property type="match status" value="1"/>
</dbReference>
<dbReference type="InterPro" id="IPR017853">
    <property type="entry name" value="GH"/>
</dbReference>
<gene>
    <name evidence="6" type="ORF">BP5796_07060</name>
</gene>
<dbReference type="AlphaFoldDB" id="A0A3D8RI61"/>
<dbReference type="Proteomes" id="UP000256328">
    <property type="component" value="Unassembled WGS sequence"/>
</dbReference>
<feature type="compositionally biased region" description="Polar residues" evidence="3">
    <location>
        <begin position="23"/>
        <end position="34"/>
    </location>
</feature>
<keyword evidence="4" id="KW-1133">Transmembrane helix</keyword>
<comment type="catalytic activity">
    <reaction evidence="1">
        <text>Hydrolysis of terminal, non-reducing alpha-D-galactose residues in alpha-D-galactosides, including galactose oligosaccharides, galactomannans and galactolipids.</text>
        <dbReference type="EC" id="3.2.1.22"/>
    </reaction>
</comment>
<keyword evidence="4" id="KW-0472">Membrane</keyword>
<dbReference type="SUPFAM" id="SSF51445">
    <property type="entry name" value="(Trans)glycosidases"/>
    <property type="match status" value="1"/>
</dbReference>
<feature type="compositionally biased region" description="Polar residues" evidence="3">
    <location>
        <begin position="1"/>
        <end position="11"/>
    </location>
</feature>
<evidence type="ECO:0000313" key="6">
    <source>
        <dbReference type="EMBL" id="RDW73618.1"/>
    </source>
</evidence>
<evidence type="ECO:0000313" key="7">
    <source>
        <dbReference type="Proteomes" id="UP000256328"/>
    </source>
</evidence>
<evidence type="ECO:0000256" key="1">
    <source>
        <dbReference type="ARBA" id="ARBA00001255"/>
    </source>
</evidence>
<keyword evidence="7" id="KW-1185">Reference proteome</keyword>
<keyword evidence="4" id="KW-0812">Transmembrane</keyword>
<evidence type="ECO:0000256" key="3">
    <source>
        <dbReference type="SAM" id="MobiDB-lite"/>
    </source>
</evidence>
<proteinExistence type="predicted"/>
<sequence length="477" mass="52481">MTAPSKNNSAKVRNLTKIKFAAQGSSHSAPSTPHETPYDPPNPQVSEDMDDSYDEPSNVHELASSKAPPQFRHSIFYRPKKADKEVVESPPERDSGDYFDMMPTVSEAGSRPETPFDVNLEDPGQGLLNLKPPPPMRDRTGAEALKRKTRAMSVAYIEYAQSAMNSLRKTRNQPDAVVPEQKYQKVTREGKGWFSNWSTRRVILVSASAIIMVLLAVGLTLGLLQRGRGTKKFTNWHPAVGTTWQIQLNSPVTDPSLRAYIYDVDYFDANASTIANLHSLGRRVLCHFSAGTYETWQPDPDHFPPEVIGGSVIGWGIERWLDIRADSVKKIMANRITQAQKMGCDGIVPDNVHVYAIENSGFNITESDGTKYVRYLAGLAHPAGLSIGLANAPEIVNSTIDVMDFGFNEACVANNNCVAYRPFIQAGKPVLHVEYTSGVLADDLTKACTAADTYAFSTLLKDPKLDAWAMDCPLNGS</sequence>
<organism evidence="6 7">
    <name type="scientific">Coleophoma crateriformis</name>
    <dbReference type="NCBI Taxonomy" id="565419"/>
    <lineage>
        <taxon>Eukaryota</taxon>
        <taxon>Fungi</taxon>
        <taxon>Dikarya</taxon>
        <taxon>Ascomycota</taxon>
        <taxon>Pezizomycotina</taxon>
        <taxon>Leotiomycetes</taxon>
        <taxon>Helotiales</taxon>
        <taxon>Dermateaceae</taxon>
        <taxon>Coleophoma</taxon>
    </lineage>
</organism>
<protein>
    <recommendedName>
        <fullName evidence="2">alpha-galactosidase</fullName>
        <ecNumber evidence="2">3.2.1.22</ecNumber>
    </recommendedName>
</protein>
<dbReference type="OrthoDB" id="2108802at2759"/>
<feature type="transmembrane region" description="Helical" evidence="4">
    <location>
        <begin position="202"/>
        <end position="224"/>
    </location>
</feature>
<accession>A0A3D8RI61</accession>
<evidence type="ECO:0000256" key="4">
    <source>
        <dbReference type="SAM" id="Phobius"/>
    </source>
</evidence>
<dbReference type="Gene3D" id="3.20.20.70">
    <property type="entry name" value="Aldolase class I"/>
    <property type="match status" value="1"/>
</dbReference>
<feature type="region of interest" description="Disordered" evidence="3">
    <location>
        <begin position="1"/>
        <end position="72"/>
    </location>
</feature>
<dbReference type="PANTHER" id="PTHR35273">
    <property type="entry name" value="ALPHA-1,4 POLYGALACTOSAMINIDASE, PUTATIVE (AFU_ORTHOLOGUE AFUA_3G07890)-RELATED"/>
    <property type="match status" value="1"/>
</dbReference>
<dbReference type="PANTHER" id="PTHR35273:SF2">
    <property type="entry name" value="ALPHA-GALACTOSIDASE"/>
    <property type="match status" value="1"/>
</dbReference>
<dbReference type="GO" id="GO:0004557">
    <property type="term" value="F:alpha-galactosidase activity"/>
    <property type="evidence" value="ECO:0007669"/>
    <property type="project" value="UniProtKB-EC"/>
</dbReference>
<dbReference type="InterPro" id="IPR013785">
    <property type="entry name" value="Aldolase_TIM"/>
</dbReference>
<dbReference type="EC" id="3.2.1.22" evidence="2"/>
<feature type="domain" description="Glycoside-hydrolase family GH114 TIM-barrel" evidence="5">
    <location>
        <begin position="243"/>
        <end position="468"/>
    </location>
</feature>